<dbReference type="Pfam" id="PF08613">
    <property type="entry name" value="Cyclin"/>
    <property type="match status" value="1"/>
</dbReference>
<feature type="compositionally biased region" description="Low complexity" evidence="1">
    <location>
        <begin position="345"/>
        <end position="356"/>
    </location>
</feature>
<keyword evidence="3" id="KW-1185">Reference proteome</keyword>
<evidence type="ECO:0000256" key="1">
    <source>
        <dbReference type="SAM" id="MobiDB-lite"/>
    </source>
</evidence>
<feature type="compositionally biased region" description="Polar residues" evidence="1">
    <location>
        <begin position="297"/>
        <end position="312"/>
    </location>
</feature>
<evidence type="ECO:0008006" key="4">
    <source>
        <dbReference type="Google" id="ProtNLM"/>
    </source>
</evidence>
<name>A0ABQ8FNG4_9FUNG</name>
<dbReference type="Proteomes" id="UP001648503">
    <property type="component" value="Unassembled WGS sequence"/>
</dbReference>
<dbReference type="PANTHER" id="PTHR14248">
    <property type="entry name" value="CYCLIN Y, ISOFORM A"/>
    <property type="match status" value="1"/>
</dbReference>
<evidence type="ECO:0000313" key="3">
    <source>
        <dbReference type="Proteomes" id="UP001648503"/>
    </source>
</evidence>
<dbReference type="InterPro" id="IPR013922">
    <property type="entry name" value="Cyclin_PHO80-like"/>
</dbReference>
<dbReference type="SUPFAM" id="SSF47954">
    <property type="entry name" value="Cyclin-like"/>
    <property type="match status" value="1"/>
</dbReference>
<feature type="compositionally biased region" description="Polar residues" evidence="1">
    <location>
        <begin position="357"/>
        <end position="370"/>
    </location>
</feature>
<evidence type="ECO:0000313" key="2">
    <source>
        <dbReference type="EMBL" id="KAH6601371.1"/>
    </source>
</evidence>
<dbReference type="Gene3D" id="1.10.472.10">
    <property type="entry name" value="Cyclin-like"/>
    <property type="match status" value="1"/>
</dbReference>
<sequence>MGNAIATYSLQDTLALPKSPTELKCRKPHSVSRPVSGGESRGNFDIKVNHIISTRALNDPSPVKEDCTIEINNGPVPTLFSQGKRKSQNARASDLRIGHGWISNGNTAEIASSIAPGLNEGCVGVGNWPEERFCDNENSIPVTYTSTIHPLESQINPAVIETGGPCIQLLKPQQQCSSSAGFASAENGNSPLIDEGEFKSVILHQILPSDGAIRTASQKAGKHWVAHPSDGSRYVSEASITLPFRAEAQFPASHNAELTKHVNGLSQPGAQSMIAPATALGVEAKRPNNPAIEALRTCTNGQVKSRAASVNSLDPEGPKPSIQKKSGRFNNTKPVVDADTRSNGRDSNGSNRSVRSINSLVQAATPQNGEPKSKGLENSNDHSTRSCWPASKIVTSRQHSTSSLLTPDSHESFQSATHIINQTEARRLVKQDTYTSLESNSSAWLEQAMNPMPSEYHGMRYGTAKRNEAIAKFRMFKFNSTSTLFVESTMISADLQESLRYMSIYLASSIRKGATVICIKTPEILSEKIHLLSHHIQFYRRPPSEEEIFRFLECLFISTELSVECVIISLIYVQRMIGKTGISIQPINWARIVLGGVILASKVWDDHAVWNVDFCQIFPDVNVSDLNDLERFFMESIKYDVSVRASVYARYYFELRDMAETASRPWPLKPLKRNETHKLTTSPQNTTLPDSTHQLQDMSVLVKELHVFAESQTALNLKHLRPNKKMPRSYSDFRFMPRTFPAFVL</sequence>
<feature type="region of interest" description="Disordered" evidence="1">
    <location>
        <begin position="296"/>
        <end position="392"/>
    </location>
</feature>
<organism evidence="2 3">
    <name type="scientific">Batrachochytrium salamandrivorans</name>
    <dbReference type="NCBI Taxonomy" id="1357716"/>
    <lineage>
        <taxon>Eukaryota</taxon>
        <taxon>Fungi</taxon>
        <taxon>Fungi incertae sedis</taxon>
        <taxon>Chytridiomycota</taxon>
        <taxon>Chytridiomycota incertae sedis</taxon>
        <taxon>Chytridiomycetes</taxon>
        <taxon>Rhizophydiales</taxon>
        <taxon>Rhizophydiales incertae sedis</taxon>
        <taxon>Batrachochytrium</taxon>
    </lineage>
</organism>
<dbReference type="EMBL" id="JAFCIX010000010">
    <property type="protein sequence ID" value="KAH6601371.1"/>
    <property type="molecule type" value="Genomic_DNA"/>
</dbReference>
<dbReference type="InterPro" id="IPR036915">
    <property type="entry name" value="Cyclin-like_sf"/>
</dbReference>
<feature type="compositionally biased region" description="Basic and acidic residues" evidence="1">
    <location>
        <begin position="371"/>
        <end position="384"/>
    </location>
</feature>
<accession>A0ABQ8FNG4</accession>
<comment type="caution">
    <text evidence="2">The sequence shown here is derived from an EMBL/GenBank/DDBJ whole genome shotgun (WGS) entry which is preliminary data.</text>
</comment>
<proteinExistence type="predicted"/>
<dbReference type="CDD" id="cd20540">
    <property type="entry name" value="CYCLIN_CCNY_like"/>
    <property type="match status" value="1"/>
</dbReference>
<reference evidence="2 3" key="1">
    <citation type="submission" date="2021-02" db="EMBL/GenBank/DDBJ databases">
        <title>Variation within the Batrachochytrium salamandrivorans European outbreak.</title>
        <authorList>
            <person name="Kelly M."/>
            <person name="Pasmans F."/>
            <person name="Shea T.P."/>
            <person name="Munoz J.F."/>
            <person name="Carranza S."/>
            <person name="Cuomo C.A."/>
            <person name="Martel A."/>
        </authorList>
    </citation>
    <scope>NUCLEOTIDE SEQUENCE [LARGE SCALE GENOMIC DNA]</scope>
    <source>
        <strain evidence="2 3">AMFP18/2</strain>
    </source>
</reference>
<gene>
    <name evidence="2" type="ORF">BASA50_001641</name>
</gene>
<protein>
    <recommendedName>
        <fullName evidence="4">Cyclin N-terminal domain-containing protein</fullName>
    </recommendedName>
</protein>